<evidence type="ECO:0000313" key="1">
    <source>
        <dbReference type="EMBL" id="STO08865.1"/>
    </source>
</evidence>
<sequence>MFNRLYPKQFVASVFDIDLEELKDRGVRVILTDLDNTLVAWDVPHAPELLLLWLEKVKSHGLDVIVVSNNNENRVRTFTEPLGLHYVSRAKKPLPSGFKQALAKYGYSTKEAIFLGDQLFTDVLGANMAGIHVIHVEPVVKTDGLVTKFNRMLEKVVFAHMKRRGKYVLITKKVEEIAVDAKRAKVAVAEKIGEAMHSRSEDSHKKDE</sequence>
<dbReference type="SUPFAM" id="SSF56784">
    <property type="entry name" value="HAD-like"/>
    <property type="match status" value="1"/>
</dbReference>
<dbReference type="NCBIfam" id="TIGR01662">
    <property type="entry name" value="HAD-SF-IIIA"/>
    <property type="match status" value="1"/>
</dbReference>
<dbReference type="GO" id="GO:0008962">
    <property type="term" value="F:phosphatidylglycerophosphatase activity"/>
    <property type="evidence" value="ECO:0007669"/>
    <property type="project" value="InterPro"/>
</dbReference>
<dbReference type="RefSeq" id="WP_024371850.1">
    <property type="nucleotide sequence ID" value="NZ_UGGP01000001.1"/>
</dbReference>
<dbReference type="STRING" id="1397694.GCA_000702585_02731"/>
<dbReference type="Proteomes" id="UP000254060">
    <property type="component" value="Unassembled WGS sequence"/>
</dbReference>
<dbReference type="InterPro" id="IPR023214">
    <property type="entry name" value="HAD_sf"/>
</dbReference>
<dbReference type="InterPro" id="IPR036412">
    <property type="entry name" value="HAD-like_sf"/>
</dbReference>
<evidence type="ECO:0000313" key="2">
    <source>
        <dbReference type="Proteomes" id="UP000254060"/>
    </source>
</evidence>
<dbReference type="EMBL" id="UGGP01000001">
    <property type="protein sequence ID" value="STO08865.1"/>
    <property type="molecule type" value="Genomic_DNA"/>
</dbReference>
<proteinExistence type="predicted"/>
<dbReference type="InterPro" id="IPR010021">
    <property type="entry name" value="PGPP1/Gep4"/>
</dbReference>
<dbReference type="CDD" id="cd16416">
    <property type="entry name" value="HAD_BsYqeG-like"/>
    <property type="match status" value="1"/>
</dbReference>
<name>A0A377FWR5_9BACL</name>
<dbReference type="InterPro" id="IPR006549">
    <property type="entry name" value="HAD-SF_hydro_IIIA"/>
</dbReference>
<dbReference type="Pfam" id="PF00702">
    <property type="entry name" value="Hydrolase"/>
    <property type="match status" value="1"/>
</dbReference>
<organism evidence="1 2">
    <name type="scientific">Exiguobacterium aurantiacum</name>
    <dbReference type="NCBI Taxonomy" id="33987"/>
    <lineage>
        <taxon>Bacteria</taxon>
        <taxon>Bacillati</taxon>
        <taxon>Bacillota</taxon>
        <taxon>Bacilli</taxon>
        <taxon>Bacillales</taxon>
        <taxon>Bacillales Family XII. Incertae Sedis</taxon>
        <taxon>Exiguobacterium</taxon>
    </lineage>
</organism>
<dbReference type="OrthoDB" id="9787572at2"/>
<dbReference type="PANTHER" id="PTHR19288">
    <property type="entry name" value="4-NITROPHENYLPHOSPHATASE-RELATED"/>
    <property type="match status" value="1"/>
</dbReference>
<dbReference type="NCBIfam" id="TIGR01668">
    <property type="entry name" value="YqeG_hyp_ppase"/>
    <property type="match status" value="1"/>
</dbReference>
<dbReference type="AlphaFoldDB" id="A0A377FWR5"/>
<accession>A0A377FWR5</accession>
<gene>
    <name evidence="1" type="ORF">NCTC13163_02243</name>
</gene>
<dbReference type="Gene3D" id="3.40.50.1000">
    <property type="entry name" value="HAD superfamily/HAD-like"/>
    <property type="match status" value="1"/>
</dbReference>
<protein>
    <submittedName>
        <fullName evidence="1">HAD phosphatase, family IIIA</fullName>
    </submittedName>
</protein>
<dbReference type="PANTHER" id="PTHR19288:SF25">
    <property type="entry name" value="PHOSPHATIDYLGLYCEROPHOSPHATASE GEP4, MITOCHONDRIAL"/>
    <property type="match status" value="1"/>
</dbReference>
<reference evidence="1 2" key="1">
    <citation type="submission" date="2018-06" db="EMBL/GenBank/DDBJ databases">
        <authorList>
            <consortium name="Pathogen Informatics"/>
            <person name="Doyle S."/>
        </authorList>
    </citation>
    <scope>NUCLEOTIDE SEQUENCE [LARGE SCALE GENOMIC DNA]</scope>
    <source>
        <strain evidence="1 2">NCTC13163</strain>
    </source>
</reference>
<dbReference type="GO" id="GO:0005737">
    <property type="term" value="C:cytoplasm"/>
    <property type="evidence" value="ECO:0007669"/>
    <property type="project" value="TreeGrafter"/>
</dbReference>